<dbReference type="GeneID" id="76629195"/>
<dbReference type="Pfam" id="PF19139">
    <property type="entry name" value="DUF5822"/>
    <property type="match status" value="1"/>
</dbReference>
<comment type="caution">
    <text evidence="2">The sequence shown here is derived from an EMBL/GenBank/DDBJ whole genome shotgun (WGS) entry which is preliminary data.</text>
</comment>
<keyword evidence="1" id="KW-0812">Transmembrane</keyword>
<accession>A0ABD5VZN0</accession>
<keyword evidence="3" id="KW-1185">Reference proteome</keyword>
<dbReference type="EMBL" id="JBHSZI010000001">
    <property type="protein sequence ID" value="MFC7057348.1"/>
    <property type="molecule type" value="Genomic_DNA"/>
</dbReference>
<keyword evidence="1" id="KW-1133">Transmembrane helix</keyword>
<sequence length="79" mass="8831">MTPEVTRTESEGIDYGWVMQVTFITSIVAGAPIVALLSTFVTLETWPERAQFAAGTGAVLWFVIAVSVFFYARRKQRED</sequence>
<evidence type="ECO:0000313" key="3">
    <source>
        <dbReference type="Proteomes" id="UP001596445"/>
    </source>
</evidence>
<reference evidence="2 3" key="1">
    <citation type="journal article" date="2019" name="Int. J. Syst. Evol. Microbiol.">
        <title>The Global Catalogue of Microorganisms (GCM) 10K type strain sequencing project: providing services to taxonomists for standard genome sequencing and annotation.</title>
        <authorList>
            <consortium name="The Broad Institute Genomics Platform"/>
            <consortium name="The Broad Institute Genome Sequencing Center for Infectious Disease"/>
            <person name="Wu L."/>
            <person name="Ma J."/>
        </authorList>
    </citation>
    <scope>NUCLEOTIDE SEQUENCE [LARGE SCALE GENOMIC DNA]</scope>
    <source>
        <strain evidence="2 3">JCM 30072</strain>
    </source>
</reference>
<feature type="transmembrane region" description="Helical" evidence="1">
    <location>
        <begin position="21"/>
        <end position="40"/>
    </location>
</feature>
<dbReference type="Proteomes" id="UP001596445">
    <property type="component" value="Unassembled WGS sequence"/>
</dbReference>
<evidence type="ECO:0000313" key="2">
    <source>
        <dbReference type="EMBL" id="MFC7057348.1"/>
    </source>
</evidence>
<organism evidence="2 3">
    <name type="scientific">Halovenus salina</name>
    <dbReference type="NCBI Taxonomy" id="1510225"/>
    <lineage>
        <taxon>Archaea</taxon>
        <taxon>Methanobacteriati</taxon>
        <taxon>Methanobacteriota</taxon>
        <taxon>Stenosarchaea group</taxon>
        <taxon>Halobacteria</taxon>
        <taxon>Halobacteriales</taxon>
        <taxon>Haloarculaceae</taxon>
        <taxon>Halovenus</taxon>
    </lineage>
</organism>
<evidence type="ECO:0000256" key="1">
    <source>
        <dbReference type="SAM" id="Phobius"/>
    </source>
</evidence>
<keyword evidence="1" id="KW-0472">Membrane</keyword>
<dbReference type="GO" id="GO:0016020">
    <property type="term" value="C:membrane"/>
    <property type="evidence" value="ECO:0007669"/>
    <property type="project" value="UniProtKB-SubCell"/>
</dbReference>
<name>A0ABD5VZN0_9EURY</name>
<dbReference type="InterPro" id="IPR043860">
    <property type="entry name" value="DUF5822"/>
</dbReference>
<dbReference type="AlphaFoldDB" id="A0ABD5VZN0"/>
<protein>
    <submittedName>
        <fullName evidence="2">Preprotein translocase subunit SecE</fullName>
    </submittedName>
</protein>
<dbReference type="RefSeq" id="WP_368409530.1">
    <property type="nucleotide sequence ID" value="NZ_CP112972.1"/>
</dbReference>
<dbReference type="GO" id="GO:0015031">
    <property type="term" value="P:protein transport"/>
    <property type="evidence" value="ECO:0007669"/>
    <property type="project" value="UniProtKB-KW"/>
</dbReference>
<proteinExistence type="predicted"/>
<gene>
    <name evidence="2" type="ORF">ACFQQG_03095</name>
</gene>
<feature type="transmembrane region" description="Helical" evidence="1">
    <location>
        <begin position="52"/>
        <end position="72"/>
    </location>
</feature>